<sequence length="457" mass="51782">MSTTEEHGKIPIPMAHEPILDELMTVVVYEGKNAEEKFKKDVAKYMEFRHPSFLQLFGTVHSGNIYATIFYDVLIPWKDIERIYDPFPVVACYIYVSMVKEFDAASDYFRYRFGSSLHRIDYTLFLRLSGQLCIDLEWSDHIVASISTGTENVSPMSLSLLSSIDTQIIIDALTIEQYHEICYLGLRDTTYTQFPLTATAHLGAVYHPTGHHDLGNPVATAPTPDIDDCFSRAWYVSSSVDSVDPHITESGWNRFTVSQLIGRDLEGKIKVYLWATLQNSDLWFSQANHILNRLGVFSNAVNYALLNMIMFEVELNPQPATPTDWHSSNAFLFLCPPESFHVGPASFKCPECVGYWSFDPLGQDQLSSEQASELGFPAITISIRGEIYNWSDTIYAGLRQFHQGKGFDPDSQDVAPHLGVPLYELYSVYDDSMDVDGESIHHIDIPASYVLRRNYAR</sequence>
<name>A0AAW0C944_9AGAR</name>
<keyword evidence="2" id="KW-1185">Reference proteome</keyword>
<reference evidence="1 2" key="1">
    <citation type="journal article" date="2024" name="J Genomics">
        <title>Draft genome sequencing and assembly of Favolaschia claudopus CIRM-BRFM 2984 isolated from oak limbs.</title>
        <authorList>
            <person name="Navarro D."/>
            <person name="Drula E."/>
            <person name="Chaduli D."/>
            <person name="Cazenave R."/>
            <person name="Ahrendt S."/>
            <person name="Wang J."/>
            <person name="Lipzen A."/>
            <person name="Daum C."/>
            <person name="Barry K."/>
            <person name="Grigoriev I.V."/>
            <person name="Favel A."/>
            <person name="Rosso M.N."/>
            <person name="Martin F."/>
        </authorList>
    </citation>
    <scope>NUCLEOTIDE SEQUENCE [LARGE SCALE GENOMIC DNA]</scope>
    <source>
        <strain evidence="1 2">CIRM-BRFM 2984</strain>
    </source>
</reference>
<evidence type="ECO:0000313" key="1">
    <source>
        <dbReference type="EMBL" id="KAK7035613.1"/>
    </source>
</evidence>
<organism evidence="1 2">
    <name type="scientific">Favolaschia claudopus</name>
    <dbReference type="NCBI Taxonomy" id="2862362"/>
    <lineage>
        <taxon>Eukaryota</taxon>
        <taxon>Fungi</taxon>
        <taxon>Dikarya</taxon>
        <taxon>Basidiomycota</taxon>
        <taxon>Agaricomycotina</taxon>
        <taxon>Agaricomycetes</taxon>
        <taxon>Agaricomycetidae</taxon>
        <taxon>Agaricales</taxon>
        <taxon>Marasmiineae</taxon>
        <taxon>Mycenaceae</taxon>
        <taxon>Favolaschia</taxon>
    </lineage>
</organism>
<comment type="caution">
    <text evidence="1">The sequence shown here is derived from an EMBL/GenBank/DDBJ whole genome shotgun (WGS) entry which is preliminary data.</text>
</comment>
<dbReference type="AlphaFoldDB" id="A0AAW0C944"/>
<proteinExistence type="predicted"/>
<accession>A0AAW0C944</accession>
<protein>
    <submittedName>
        <fullName evidence="1">Uncharacterized protein</fullName>
    </submittedName>
</protein>
<dbReference type="EMBL" id="JAWWNJ010000019">
    <property type="protein sequence ID" value="KAK7035613.1"/>
    <property type="molecule type" value="Genomic_DNA"/>
</dbReference>
<dbReference type="Proteomes" id="UP001362999">
    <property type="component" value="Unassembled WGS sequence"/>
</dbReference>
<gene>
    <name evidence="1" type="ORF">R3P38DRAFT_601884</name>
</gene>
<evidence type="ECO:0000313" key="2">
    <source>
        <dbReference type="Proteomes" id="UP001362999"/>
    </source>
</evidence>